<proteinExistence type="predicted"/>
<accession>A0A133XSX2</accession>
<organism evidence="1 2">
    <name type="scientific">Aerococcus christensenii</name>
    <dbReference type="NCBI Taxonomy" id="87541"/>
    <lineage>
        <taxon>Bacteria</taxon>
        <taxon>Bacillati</taxon>
        <taxon>Bacillota</taxon>
        <taxon>Bacilli</taxon>
        <taxon>Lactobacillales</taxon>
        <taxon>Aerococcaceae</taxon>
        <taxon>Aerococcus</taxon>
    </lineage>
</organism>
<evidence type="ECO:0000313" key="1">
    <source>
        <dbReference type="EMBL" id="KXB34037.1"/>
    </source>
</evidence>
<gene>
    <name evidence="1" type="ORF">HMPREF3187_01538</name>
</gene>
<comment type="caution">
    <text evidence="1">The sequence shown here is derived from an EMBL/GenBank/DDBJ whole genome shotgun (WGS) entry which is preliminary data.</text>
</comment>
<name>A0A133XSX2_9LACT</name>
<dbReference type="EMBL" id="LSCQ01000086">
    <property type="protein sequence ID" value="KXB34037.1"/>
    <property type="molecule type" value="Genomic_DNA"/>
</dbReference>
<dbReference type="PATRIC" id="fig|87541.4.peg.1526"/>
<dbReference type="Proteomes" id="UP000070422">
    <property type="component" value="Unassembled WGS sequence"/>
</dbReference>
<dbReference type="AlphaFoldDB" id="A0A133XSX2"/>
<protein>
    <submittedName>
        <fullName evidence="1">Uncharacterized protein</fullName>
    </submittedName>
</protein>
<reference evidence="1 2" key="1">
    <citation type="submission" date="2016-01" db="EMBL/GenBank/DDBJ databases">
        <authorList>
            <person name="Oliw E.H."/>
        </authorList>
    </citation>
    <scope>NUCLEOTIDE SEQUENCE [LARGE SCALE GENOMIC DNA]</scope>
    <source>
        <strain evidence="1 2">KA00635</strain>
    </source>
</reference>
<sequence>MKIDGKIDKNLSVKPFRFCDKIKEMSKRQVLRRLDKDEWK</sequence>
<evidence type="ECO:0000313" key="2">
    <source>
        <dbReference type="Proteomes" id="UP000070422"/>
    </source>
</evidence>